<feature type="non-terminal residue" evidence="2">
    <location>
        <position position="1"/>
    </location>
</feature>
<feature type="region of interest" description="Disordered" evidence="1">
    <location>
        <begin position="22"/>
        <end position="44"/>
    </location>
</feature>
<evidence type="ECO:0000313" key="2">
    <source>
        <dbReference type="EMBL" id="ACU30161.1"/>
    </source>
</evidence>
<accession>C6TP36</accession>
<sequence>ERPNCSADAQVLFQRPLRQSCSDPTWLTSPTPARRSSNPFPTSPSTCRQLLFLPWQLSLATSCTNP</sequence>
<gene>
    <name evidence="2" type="primary">CG42336-RB</name>
</gene>
<proteinExistence type="evidence at transcript level"/>
<protein>
    <submittedName>
        <fullName evidence="2">LP15064p</fullName>
    </submittedName>
</protein>
<reference evidence="2" key="1">
    <citation type="submission" date="2009-08" db="EMBL/GenBank/DDBJ databases">
        <authorList>
            <person name="Carlson J."/>
            <person name="Booth B."/>
            <person name="Frise E."/>
            <person name="Park S."/>
            <person name="Wan K."/>
            <person name="Yu C."/>
            <person name="Celniker S."/>
        </authorList>
    </citation>
    <scope>NUCLEOTIDE SEQUENCE</scope>
    <source>
        <strain evidence="2">Berkeley</strain>
    </source>
</reference>
<dbReference type="EMBL" id="BT099522">
    <property type="protein sequence ID" value="ACU30161.1"/>
    <property type="molecule type" value="mRNA"/>
</dbReference>
<organism evidence="2">
    <name type="scientific">Drosophila melanogaster</name>
    <name type="common">Fruit fly</name>
    <dbReference type="NCBI Taxonomy" id="7227"/>
    <lineage>
        <taxon>Eukaryota</taxon>
        <taxon>Metazoa</taxon>
        <taxon>Ecdysozoa</taxon>
        <taxon>Arthropoda</taxon>
        <taxon>Hexapoda</taxon>
        <taxon>Insecta</taxon>
        <taxon>Pterygota</taxon>
        <taxon>Neoptera</taxon>
        <taxon>Endopterygota</taxon>
        <taxon>Diptera</taxon>
        <taxon>Brachycera</taxon>
        <taxon>Muscomorpha</taxon>
        <taxon>Ephydroidea</taxon>
        <taxon>Drosophilidae</taxon>
        <taxon>Drosophila</taxon>
        <taxon>Sophophora</taxon>
    </lineage>
</organism>
<dbReference type="AlphaFoldDB" id="C6TP36"/>
<name>C6TP36_DROME</name>
<evidence type="ECO:0000256" key="1">
    <source>
        <dbReference type="SAM" id="MobiDB-lite"/>
    </source>
</evidence>